<name>A0A7W5JTH8_9ACTN</name>
<evidence type="ECO:0000259" key="1">
    <source>
        <dbReference type="Pfam" id="PF13649"/>
    </source>
</evidence>
<dbReference type="Proteomes" id="UP000565572">
    <property type="component" value="Unassembled WGS sequence"/>
</dbReference>
<accession>A0A7W5JTH8</accession>
<dbReference type="AlphaFoldDB" id="A0A7W5JTH8"/>
<proteinExistence type="predicted"/>
<dbReference type="Gene3D" id="3.40.50.150">
    <property type="entry name" value="Vaccinia Virus protein VP39"/>
    <property type="match status" value="1"/>
</dbReference>
<dbReference type="SUPFAM" id="SSF53335">
    <property type="entry name" value="S-adenosyl-L-methionine-dependent methyltransferases"/>
    <property type="match status" value="1"/>
</dbReference>
<protein>
    <submittedName>
        <fullName evidence="2">SAM-dependent methyltransferase</fullName>
    </submittedName>
</protein>
<gene>
    <name evidence="2" type="ORF">FHX39_000710</name>
</gene>
<dbReference type="GO" id="GO:0032259">
    <property type="term" value="P:methylation"/>
    <property type="evidence" value="ECO:0007669"/>
    <property type="project" value="UniProtKB-KW"/>
</dbReference>
<reference evidence="2 3" key="1">
    <citation type="submission" date="2020-08" db="EMBL/GenBank/DDBJ databases">
        <title>Sequencing the genomes of 1000 actinobacteria strains.</title>
        <authorList>
            <person name="Klenk H.-P."/>
        </authorList>
    </citation>
    <scope>NUCLEOTIDE SEQUENCE [LARGE SCALE GENOMIC DNA]</scope>
    <source>
        <strain evidence="2 3">DSM 11053</strain>
    </source>
</reference>
<organism evidence="2 3">
    <name type="scientific">Microlunatus antarcticus</name>
    <dbReference type="NCBI Taxonomy" id="53388"/>
    <lineage>
        <taxon>Bacteria</taxon>
        <taxon>Bacillati</taxon>
        <taxon>Actinomycetota</taxon>
        <taxon>Actinomycetes</taxon>
        <taxon>Propionibacteriales</taxon>
        <taxon>Propionibacteriaceae</taxon>
        <taxon>Microlunatus</taxon>
    </lineage>
</organism>
<keyword evidence="3" id="KW-1185">Reference proteome</keyword>
<dbReference type="Pfam" id="PF13649">
    <property type="entry name" value="Methyltransf_25"/>
    <property type="match status" value="1"/>
</dbReference>
<evidence type="ECO:0000313" key="3">
    <source>
        <dbReference type="Proteomes" id="UP000565572"/>
    </source>
</evidence>
<sequence>MSGPPDFDAYYRADPDPWDVGGSFFEQRKRAVVLASLRQARYTSAWDPACGTGHLTADVAARCDRVLASDASPTAARLAAEHCAGLPVEVGHRALPLPPADDGFAPALVVLSEVFYYLADEVRAATVAVVDQRAAPDAEVVAVHWDGAPSDAWLSGRGGQTELVTQLVARGWTRRVHHEDDGFLLDVVTRGAA</sequence>
<dbReference type="GO" id="GO:0008168">
    <property type="term" value="F:methyltransferase activity"/>
    <property type="evidence" value="ECO:0007669"/>
    <property type="project" value="UniProtKB-KW"/>
</dbReference>
<keyword evidence="2" id="KW-0489">Methyltransferase</keyword>
<dbReference type="InterPro" id="IPR029063">
    <property type="entry name" value="SAM-dependent_MTases_sf"/>
</dbReference>
<evidence type="ECO:0000313" key="2">
    <source>
        <dbReference type="EMBL" id="MBB3325766.1"/>
    </source>
</evidence>
<dbReference type="RefSeq" id="WP_183336822.1">
    <property type="nucleotide sequence ID" value="NZ_JACHZG010000001.1"/>
</dbReference>
<dbReference type="EMBL" id="JACHZG010000001">
    <property type="protein sequence ID" value="MBB3325766.1"/>
    <property type="molecule type" value="Genomic_DNA"/>
</dbReference>
<dbReference type="InterPro" id="IPR041698">
    <property type="entry name" value="Methyltransf_25"/>
</dbReference>
<feature type="domain" description="Methyltransferase" evidence="1">
    <location>
        <begin position="47"/>
        <end position="128"/>
    </location>
</feature>
<comment type="caution">
    <text evidence="2">The sequence shown here is derived from an EMBL/GenBank/DDBJ whole genome shotgun (WGS) entry which is preliminary data.</text>
</comment>
<keyword evidence="2" id="KW-0808">Transferase</keyword>